<accession>A0A2I0B144</accession>
<gene>
    <name evidence="1" type="ORF">AXF42_Ash014416</name>
</gene>
<dbReference type="AlphaFoldDB" id="A0A2I0B144"/>
<reference evidence="1 2" key="1">
    <citation type="journal article" date="2017" name="Nature">
        <title>The Apostasia genome and the evolution of orchids.</title>
        <authorList>
            <person name="Zhang G.Q."/>
            <person name="Liu K.W."/>
            <person name="Li Z."/>
            <person name="Lohaus R."/>
            <person name="Hsiao Y.Y."/>
            <person name="Niu S.C."/>
            <person name="Wang J.Y."/>
            <person name="Lin Y.C."/>
            <person name="Xu Q."/>
            <person name="Chen L.J."/>
            <person name="Yoshida K."/>
            <person name="Fujiwara S."/>
            <person name="Wang Z.W."/>
            <person name="Zhang Y.Q."/>
            <person name="Mitsuda N."/>
            <person name="Wang M."/>
            <person name="Liu G.H."/>
            <person name="Pecoraro L."/>
            <person name="Huang H.X."/>
            <person name="Xiao X.J."/>
            <person name="Lin M."/>
            <person name="Wu X.Y."/>
            <person name="Wu W.L."/>
            <person name="Chen Y.Y."/>
            <person name="Chang S.B."/>
            <person name="Sakamoto S."/>
            <person name="Ohme-Takagi M."/>
            <person name="Yagi M."/>
            <person name="Zeng S.J."/>
            <person name="Shen C.Y."/>
            <person name="Yeh C.M."/>
            <person name="Luo Y.B."/>
            <person name="Tsai W.C."/>
            <person name="Van de Peer Y."/>
            <person name="Liu Z.J."/>
        </authorList>
    </citation>
    <scope>NUCLEOTIDE SEQUENCE [LARGE SCALE GENOMIC DNA]</scope>
    <source>
        <strain evidence="2">cv. Shenzhen</strain>
        <tissue evidence="1">Stem</tissue>
    </source>
</reference>
<organism evidence="1 2">
    <name type="scientific">Apostasia shenzhenica</name>
    <dbReference type="NCBI Taxonomy" id="1088818"/>
    <lineage>
        <taxon>Eukaryota</taxon>
        <taxon>Viridiplantae</taxon>
        <taxon>Streptophyta</taxon>
        <taxon>Embryophyta</taxon>
        <taxon>Tracheophyta</taxon>
        <taxon>Spermatophyta</taxon>
        <taxon>Magnoliopsida</taxon>
        <taxon>Liliopsida</taxon>
        <taxon>Asparagales</taxon>
        <taxon>Orchidaceae</taxon>
        <taxon>Apostasioideae</taxon>
        <taxon>Apostasia</taxon>
    </lineage>
</organism>
<protein>
    <submittedName>
        <fullName evidence="1">Uncharacterized protein</fullName>
    </submittedName>
</protein>
<name>A0A2I0B144_9ASPA</name>
<evidence type="ECO:0000313" key="1">
    <source>
        <dbReference type="EMBL" id="PKA61499.1"/>
    </source>
</evidence>
<sequence>MVLPSPESCVLKLNYLTSMSSAAGRLFLSGGAVVLLLVLISASTATAAIPEGYMNLGRIDFELMMDACQVGFEVYEMLRDRSRTSGGPTLRGLRYVRALAAGLQLVDGSVDDSNFRYYAEFRCSYFIRGMGWLPTVIVRVTFIIEKYQTIERGYVDNTSMQLEGVDFNAIDHGL</sequence>
<proteinExistence type="predicted"/>
<evidence type="ECO:0000313" key="2">
    <source>
        <dbReference type="Proteomes" id="UP000236161"/>
    </source>
</evidence>
<dbReference type="Proteomes" id="UP000236161">
    <property type="component" value="Unassembled WGS sequence"/>
</dbReference>
<dbReference type="EMBL" id="KZ451930">
    <property type="protein sequence ID" value="PKA61499.1"/>
    <property type="molecule type" value="Genomic_DNA"/>
</dbReference>
<keyword evidence="2" id="KW-1185">Reference proteome</keyword>